<dbReference type="InterPro" id="IPR001394">
    <property type="entry name" value="Peptidase_C19_UCH"/>
</dbReference>
<dbReference type="InterPro" id="IPR028889">
    <property type="entry name" value="USP"/>
</dbReference>
<comment type="catalytic activity">
    <reaction evidence="1">
        <text>Thiol-dependent hydrolysis of ester, thioester, amide, peptide and isopeptide bonds formed by the C-terminal Gly of ubiquitin (a 76-residue protein attached to proteins as an intracellular targeting signal).</text>
        <dbReference type="EC" id="3.4.19.12"/>
    </reaction>
</comment>
<dbReference type="PROSITE" id="PS00972">
    <property type="entry name" value="USP_1"/>
    <property type="match status" value="1"/>
</dbReference>
<dbReference type="GO" id="GO:0005634">
    <property type="term" value="C:nucleus"/>
    <property type="evidence" value="ECO:0007669"/>
    <property type="project" value="TreeGrafter"/>
</dbReference>
<dbReference type="Proteomes" id="UP000075884">
    <property type="component" value="Unassembled WGS sequence"/>
</dbReference>
<sequence>MVCAKDDQTLCTIRDVRPDAVQKRFSVTVRPHYTVATLYEDVRLQTAFSDFELNLIGTESDEQVPLHEKQQEKLSDVGIKFGTVNDLIIVPRIINSPYLMPLEDMSSDDDLALGASASPVESGNYNIPEPPALPPPQIDSATKNLILRRFNNDVENQQQQQQQQTAKSGNSSHLPAIGAPPVNSMSGGTMISTNGYHHGDHGGGETGGSVGRGRRGGGDGESERAPHFRGLVNQAMTCYLNSLLQGLYMTPEFRNALYNWEFDGEDEAKSIPYQLQKLFVNLQTSPKSAVETTDLTRSFGWDSAEGWQQHDIQELCRVMFDALEHKFKRTEQADLINRLYQGHMIDYVKCLECNTEKQREDKFLDIPLPVRPFGSTVANECVEQALQGFVKPEILNESNQYFCETCNKKCDAHKGLKFTKFPYILTLHLKRFDFDYQSFHRIKLNDKVTFPELLNLNHFVNSPPSSDYNKLTTSTIAAAAAAAAAAADSTNGVTNGNGAMMMETAENFMKSDECSTTDSGSALEEDSFQNGGTSVSSTTTTPNDQFMAQDDDEGIDMDLTNNGDSKSSSLNNNFSAPGPYKYELFAIMIHAGSASGGHYYAYIKDFKSGRWFSFNDQTVLPITQEDIHKSFGGGSYKTSYTGAYTSSTNAYMLMYRQIDGDKNSLPIAEEQFPDHIRHLVMKIRANEGSHSRDHLDMTRLTVAYKNPRTRITKGHRMAVFTNSTLAETVQEAIRVLHLKGTVQVERCRLVGYDSNAHTIERSFEGHEDKTIDEVMRMLKRCDALLLEVRDEGETFEEYLVHGVITKVYKVDVNGRDVEGPVSIRANLAQTVAQYKAVIARKLKLNPKTMLVGMTVHKESAKLLQCDDATLEDENFIEYCKVFVTAAPTADDSEQYSARFRQFIQRLDHLVSLYIVLPDMEPDTLESLSIPRLSKETLAMIAAADNPTAGGDSNSEDSSLSDNDRTLVEDDFVHIKLNGDLHLANGGSTTATSNGVKGSSTTKPTTNGFKDDDDEEDEDAKLAEMLQECRAMEYYFKVTPLDTNSSSSTANGNSTAADDSSTRSHSTDKQNKLIQVLIDKRSCNAFLKHRLQSHLQVSMDYFKVFSSDAPGPTNDSANLLKELEYKDDDRLALELGRVLRKGEYKLNVSYVNVNDMTEEMDNTTFLCSTIVKNGDLVGQIKADILASLPTALGEAGAKKYAHLHSNNCRLRRKGIKYLSTVYKDDERIGKEINMPTNVDVFLQEVDDLASLTPIDFNDVVLLVRRWHPSQMKLGKFQEILFTDKLELTKHLARIGGIPEGNVEYVKIPQTTLHRDSVLNIQNGLHWVSHPQTADDATVYCVGTLLYYRDSTEQLKELTPEERKELTKKDNRTGSSSTYSPRKERALKIYLDASPKKADD</sequence>
<feature type="domain" description="USP" evidence="12">
    <location>
        <begin position="229"/>
        <end position="658"/>
    </location>
</feature>
<evidence type="ECO:0000256" key="6">
    <source>
        <dbReference type="ARBA" id="ARBA00022801"/>
    </source>
</evidence>
<comment type="similarity">
    <text evidence="2">Belongs to the peptidase C19 family.</text>
</comment>
<feature type="compositionally biased region" description="Basic and acidic residues" evidence="11">
    <location>
        <begin position="1356"/>
        <end position="1370"/>
    </location>
</feature>
<feature type="compositionally biased region" description="Basic and acidic residues" evidence="11">
    <location>
        <begin position="1059"/>
        <end position="1068"/>
    </location>
</feature>
<evidence type="ECO:0000256" key="3">
    <source>
        <dbReference type="ARBA" id="ARBA00012759"/>
    </source>
</evidence>
<dbReference type="Pfam" id="PF19718">
    <property type="entry name" value="USP47_C"/>
    <property type="match status" value="1"/>
</dbReference>
<dbReference type="Gene3D" id="3.90.70.10">
    <property type="entry name" value="Cysteine proteinases"/>
    <property type="match status" value="1"/>
</dbReference>
<dbReference type="CDD" id="cd02659">
    <property type="entry name" value="peptidase_C19C"/>
    <property type="match status" value="1"/>
</dbReference>
<keyword evidence="6" id="KW-0378">Hydrolase</keyword>
<evidence type="ECO:0000259" key="12">
    <source>
        <dbReference type="PROSITE" id="PS50235"/>
    </source>
</evidence>
<evidence type="ECO:0000256" key="2">
    <source>
        <dbReference type="ARBA" id="ARBA00009085"/>
    </source>
</evidence>
<reference evidence="14" key="1">
    <citation type="submission" date="2013-03" db="EMBL/GenBank/DDBJ databases">
        <title>The Genome Sequence of Anopheles dirus WRAIR2.</title>
        <authorList>
            <consortium name="The Broad Institute Genomics Platform"/>
            <person name="Neafsey D.E."/>
            <person name="Walton C."/>
            <person name="Walker B."/>
            <person name="Young S.K."/>
            <person name="Zeng Q."/>
            <person name="Gargeya S."/>
            <person name="Fitzgerald M."/>
            <person name="Haas B."/>
            <person name="Abouelleil A."/>
            <person name="Allen A.W."/>
            <person name="Alvarado L."/>
            <person name="Arachchi H.M."/>
            <person name="Berlin A.M."/>
            <person name="Chapman S.B."/>
            <person name="Gainer-Dewar J."/>
            <person name="Goldberg J."/>
            <person name="Griggs A."/>
            <person name="Gujja S."/>
            <person name="Hansen M."/>
            <person name="Howarth C."/>
            <person name="Imamovic A."/>
            <person name="Ireland A."/>
            <person name="Larimer J."/>
            <person name="McCowan C."/>
            <person name="Murphy C."/>
            <person name="Pearson M."/>
            <person name="Poon T.W."/>
            <person name="Priest M."/>
            <person name="Roberts A."/>
            <person name="Saif S."/>
            <person name="Shea T."/>
            <person name="Sisk P."/>
            <person name="Sykes S."/>
            <person name="Wortman J."/>
            <person name="Nusbaum C."/>
            <person name="Birren B."/>
        </authorList>
    </citation>
    <scope>NUCLEOTIDE SEQUENCE [LARGE SCALE GENOMIC DNA]</scope>
    <source>
        <strain evidence="14">WRAIR2</strain>
    </source>
</reference>
<feature type="compositionally biased region" description="Polar residues" evidence="11">
    <location>
        <begin position="183"/>
        <end position="194"/>
    </location>
</feature>
<dbReference type="GO" id="GO:0006508">
    <property type="term" value="P:proteolysis"/>
    <property type="evidence" value="ECO:0007669"/>
    <property type="project" value="UniProtKB-KW"/>
</dbReference>
<evidence type="ECO:0000313" key="13">
    <source>
        <dbReference type="EnsemblMetazoa" id="ADIR008058-PB"/>
    </source>
</evidence>
<dbReference type="VEuPathDB" id="VectorBase:ADIR008058"/>
<feature type="region of interest" description="Disordered" evidence="11">
    <location>
        <begin position="110"/>
        <end position="139"/>
    </location>
</feature>
<dbReference type="InterPro" id="IPR045578">
    <property type="entry name" value="USP47_C"/>
</dbReference>
<evidence type="ECO:0000256" key="10">
    <source>
        <dbReference type="ARBA" id="ARBA00032453"/>
    </source>
</evidence>
<dbReference type="STRING" id="7168.A0A182NK78"/>
<feature type="compositionally biased region" description="Polar residues" evidence="11">
    <location>
        <begin position="559"/>
        <end position="570"/>
    </location>
</feature>
<evidence type="ECO:0000256" key="5">
    <source>
        <dbReference type="ARBA" id="ARBA00022786"/>
    </source>
</evidence>
<protein>
    <recommendedName>
        <fullName evidence="8">Ubiquitin carboxyl-terminal hydrolase 47</fullName>
        <ecNumber evidence="3">3.4.19.12</ecNumber>
    </recommendedName>
    <alternativeName>
        <fullName evidence="9">Ubiquitin thioesterase 47</fullName>
    </alternativeName>
    <alternativeName>
        <fullName evidence="10">Ubiquitin-specific-processing protease 47</fullName>
    </alternativeName>
</protein>
<keyword evidence="7" id="KW-0788">Thiol protease</keyword>
<dbReference type="EnsemblMetazoa" id="ADIR008058-RA">
    <property type="protein sequence ID" value="ADIR008058-PA"/>
    <property type="gene ID" value="ADIR008058"/>
</dbReference>
<dbReference type="PANTHER" id="PTHR24006:SF702">
    <property type="entry name" value="UBIQUITIN CARBOXYL-TERMINAL HYDROLASE 47"/>
    <property type="match status" value="1"/>
</dbReference>
<evidence type="ECO:0000256" key="11">
    <source>
        <dbReference type="SAM" id="MobiDB-lite"/>
    </source>
</evidence>
<evidence type="ECO:0000313" key="14">
    <source>
        <dbReference type="Proteomes" id="UP000075884"/>
    </source>
</evidence>
<proteinExistence type="inferred from homology"/>
<reference evidence="13" key="2">
    <citation type="submission" date="2020-05" db="UniProtKB">
        <authorList>
            <consortium name="EnsemblMetazoa"/>
        </authorList>
    </citation>
    <scope>IDENTIFICATION</scope>
    <source>
        <strain evidence="13">WRAIR2</strain>
    </source>
</reference>
<dbReference type="PROSITE" id="PS00973">
    <property type="entry name" value="USP_2"/>
    <property type="match status" value="1"/>
</dbReference>
<feature type="region of interest" description="Disordered" evidence="11">
    <location>
        <begin position="510"/>
        <end position="570"/>
    </location>
</feature>
<accession>A0A182NK78</accession>
<dbReference type="PANTHER" id="PTHR24006">
    <property type="entry name" value="UBIQUITIN CARBOXYL-TERMINAL HYDROLASE"/>
    <property type="match status" value="1"/>
</dbReference>
<dbReference type="Pfam" id="PF00443">
    <property type="entry name" value="UCH"/>
    <property type="match status" value="1"/>
</dbReference>
<feature type="compositionally biased region" description="Pro residues" evidence="11">
    <location>
        <begin position="128"/>
        <end position="137"/>
    </location>
</feature>
<dbReference type="InterPro" id="IPR018200">
    <property type="entry name" value="USP_CS"/>
</dbReference>
<evidence type="ECO:0000256" key="8">
    <source>
        <dbReference type="ARBA" id="ARBA00026136"/>
    </source>
</evidence>
<dbReference type="SUPFAM" id="SSF54001">
    <property type="entry name" value="Cysteine proteinases"/>
    <property type="match status" value="1"/>
</dbReference>
<keyword evidence="5" id="KW-0833">Ubl conjugation pathway</keyword>
<evidence type="ECO:0000256" key="7">
    <source>
        <dbReference type="ARBA" id="ARBA00022807"/>
    </source>
</evidence>
<dbReference type="PROSITE" id="PS50235">
    <property type="entry name" value="USP_3"/>
    <property type="match status" value="1"/>
</dbReference>
<evidence type="ECO:0000256" key="9">
    <source>
        <dbReference type="ARBA" id="ARBA00029910"/>
    </source>
</evidence>
<keyword evidence="14" id="KW-1185">Reference proteome</keyword>
<keyword evidence="4" id="KW-0645">Protease</keyword>
<evidence type="ECO:0000256" key="1">
    <source>
        <dbReference type="ARBA" id="ARBA00000707"/>
    </source>
</evidence>
<feature type="compositionally biased region" description="Polar residues" evidence="11">
    <location>
        <begin position="985"/>
        <end position="1007"/>
    </location>
</feature>
<dbReference type="EnsemblMetazoa" id="ADIR008058-RB">
    <property type="protein sequence ID" value="ADIR008058-PB"/>
    <property type="gene ID" value="ADIR008058"/>
</dbReference>
<feature type="region of interest" description="Disordered" evidence="11">
    <location>
        <begin position="982"/>
        <end position="1018"/>
    </location>
</feature>
<dbReference type="EC" id="3.4.19.12" evidence="3"/>
<dbReference type="InterPro" id="IPR050164">
    <property type="entry name" value="Peptidase_C19"/>
</dbReference>
<dbReference type="GO" id="GO:0016579">
    <property type="term" value="P:protein deubiquitination"/>
    <property type="evidence" value="ECO:0007669"/>
    <property type="project" value="InterPro"/>
</dbReference>
<name>A0A182NK78_9DIPT</name>
<feature type="region of interest" description="Disordered" evidence="11">
    <location>
        <begin position="154"/>
        <end position="223"/>
    </location>
</feature>
<evidence type="ECO:0000256" key="4">
    <source>
        <dbReference type="ARBA" id="ARBA00022670"/>
    </source>
</evidence>
<organism evidence="13 14">
    <name type="scientific">Anopheles dirus</name>
    <dbReference type="NCBI Taxonomy" id="7168"/>
    <lineage>
        <taxon>Eukaryota</taxon>
        <taxon>Metazoa</taxon>
        <taxon>Ecdysozoa</taxon>
        <taxon>Arthropoda</taxon>
        <taxon>Hexapoda</taxon>
        <taxon>Insecta</taxon>
        <taxon>Pterygota</taxon>
        <taxon>Neoptera</taxon>
        <taxon>Endopterygota</taxon>
        <taxon>Diptera</taxon>
        <taxon>Nematocera</taxon>
        <taxon>Culicoidea</taxon>
        <taxon>Culicidae</taxon>
        <taxon>Anophelinae</taxon>
        <taxon>Anopheles</taxon>
    </lineage>
</organism>
<feature type="region of interest" description="Disordered" evidence="11">
    <location>
        <begin position="1356"/>
        <end position="1398"/>
    </location>
</feature>
<dbReference type="GO" id="GO:0004843">
    <property type="term" value="F:cysteine-type deubiquitinase activity"/>
    <property type="evidence" value="ECO:0007669"/>
    <property type="project" value="UniProtKB-EC"/>
</dbReference>
<dbReference type="GO" id="GO:0005829">
    <property type="term" value="C:cytosol"/>
    <property type="evidence" value="ECO:0007669"/>
    <property type="project" value="TreeGrafter"/>
</dbReference>
<dbReference type="InterPro" id="IPR038765">
    <property type="entry name" value="Papain-like_cys_pep_sf"/>
</dbReference>
<feature type="region of interest" description="Disordered" evidence="11">
    <location>
        <begin position="1042"/>
        <end position="1068"/>
    </location>
</feature>
<feature type="compositionally biased region" description="Low complexity" evidence="11">
    <location>
        <begin position="1042"/>
        <end position="1056"/>
    </location>
</feature>